<dbReference type="GO" id="GO:0005886">
    <property type="term" value="C:plasma membrane"/>
    <property type="evidence" value="ECO:0007669"/>
    <property type="project" value="TreeGrafter"/>
</dbReference>
<comment type="subcellular location">
    <subcellularLocation>
        <location evidence="1">Membrane</location>
        <topology evidence="1">Multi-pass membrane protein</topology>
    </subcellularLocation>
</comment>
<evidence type="ECO:0000313" key="8">
    <source>
        <dbReference type="EMBL" id="MBF0934440.1"/>
    </source>
</evidence>
<sequence>MKNKLSTQILSFLVVGGLSTLIDFAIVYGLNGILGWHYQLAVIIAFILATIFNYWASMRFTFESKFSPEQKHQEFLLFLVLSILGLVLTAGLMWVAVDAMHWPVMPAKVAVTAVVMVFNFLTRKLLLEK</sequence>
<organism evidence="8 9">
    <name type="scientific">Abiotrophia defectiva</name>
    <name type="common">Streptococcus defectivus</name>
    <dbReference type="NCBI Taxonomy" id="46125"/>
    <lineage>
        <taxon>Bacteria</taxon>
        <taxon>Bacillati</taxon>
        <taxon>Bacillota</taxon>
        <taxon>Bacilli</taxon>
        <taxon>Lactobacillales</taxon>
        <taxon>Aerococcaceae</taxon>
        <taxon>Abiotrophia</taxon>
    </lineage>
</organism>
<gene>
    <name evidence="8" type="ORF">HXK00_02205</name>
</gene>
<evidence type="ECO:0000313" key="9">
    <source>
        <dbReference type="Proteomes" id="UP000757900"/>
    </source>
</evidence>
<evidence type="ECO:0000259" key="7">
    <source>
        <dbReference type="Pfam" id="PF04138"/>
    </source>
</evidence>
<protein>
    <submittedName>
        <fullName evidence="8">GtrA family protein</fullName>
    </submittedName>
</protein>
<dbReference type="EMBL" id="JABZFV010000024">
    <property type="protein sequence ID" value="MBF0934440.1"/>
    <property type="molecule type" value="Genomic_DNA"/>
</dbReference>
<dbReference type="PANTHER" id="PTHR38459">
    <property type="entry name" value="PROPHAGE BACTOPRENOL-LINKED GLUCOSE TRANSLOCASE HOMOLOG"/>
    <property type="match status" value="1"/>
</dbReference>
<feature type="transmembrane region" description="Helical" evidence="6">
    <location>
        <begin position="102"/>
        <end position="121"/>
    </location>
</feature>
<dbReference type="Pfam" id="PF04138">
    <property type="entry name" value="GtrA_DPMS_TM"/>
    <property type="match status" value="1"/>
</dbReference>
<reference evidence="8" key="1">
    <citation type="submission" date="2020-04" db="EMBL/GenBank/DDBJ databases">
        <title>Deep metagenomics examines the oral microbiome during advanced dental caries in children, revealing novel taxa and co-occurrences with host molecules.</title>
        <authorList>
            <person name="Baker J.L."/>
            <person name="Morton J.T."/>
            <person name="Dinis M."/>
            <person name="Alvarez R."/>
            <person name="Tran N.C."/>
            <person name="Knight R."/>
            <person name="Edlund A."/>
        </authorList>
    </citation>
    <scope>NUCLEOTIDE SEQUENCE</scope>
    <source>
        <strain evidence="8">JCVI_23_bin.16</strain>
    </source>
</reference>
<dbReference type="InterPro" id="IPR007267">
    <property type="entry name" value="GtrA_DPMS_TM"/>
</dbReference>
<keyword evidence="3 6" id="KW-0812">Transmembrane</keyword>
<dbReference type="AlphaFoldDB" id="A0A929MTR4"/>
<dbReference type="PANTHER" id="PTHR38459:SF1">
    <property type="entry name" value="PROPHAGE BACTOPRENOL-LINKED GLUCOSE TRANSLOCASE HOMOLOG"/>
    <property type="match status" value="1"/>
</dbReference>
<feature type="transmembrane region" description="Helical" evidence="6">
    <location>
        <begin position="9"/>
        <end position="30"/>
    </location>
</feature>
<proteinExistence type="inferred from homology"/>
<name>A0A929MTR4_ABIDE</name>
<feature type="transmembrane region" description="Helical" evidence="6">
    <location>
        <begin position="36"/>
        <end position="55"/>
    </location>
</feature>
<comment type="similarity">
    <text evidence="2">Belongs to the GtrA family.</text>
</comment>
<dbReference type="RefSeq" id="WP_314255392.1">
    <property type="nucleotide sequence ID" value="NZ_CAUQKM010000001.1"/>
</dbReference>
<dbReference type="Proteomes" id="UP000757900">
    <property type="component" value="Unassembled WGS sequence"/>
</dbReference>
<evidence type="ECO:0000256" key="1">
    <source>
        <dbReference type="ARBA" id="ARBA00004141"/>
    </source>
</evidence>
<evidence type="ECO:0000256" key="5">
    <source>
        <dbReference type="ARBA" id="ARBA00023136"/>
    </source>
</evidence>
<feature type="domain" description="GtrA/DPMS transmembrane" evidence="7">
    <location>
        <begin position="12"/>
        <end position="126"/>
    </location>
</feature>
<evidence type="ECO:0000256" key="3">
    <source>
        <dbReference type="ARBA" id="ARBA00022692"/>
    </source>
</evidence>
<keyword evidence="5 6" id="KW-0472">Membrane</keyword>
<evidence type="ECO:0000256" key="6">
    <source>
        <dbReference type="SAM" id="Phobius"/>
    </source>
</evidence>
<comment type="caution">
    <text evidence="8">The sequence shown here is derived from an EMBL/GenBank/DDBJ whole genome shotgun (WGS) entry which is preliminary data.</text>
</comment>
<accession>A0A929MTR4</accession>
<dbReference type="GO" id="GO:0000271">
    <property type="term" value="P:polysaccharide biosynthetic process"/>
    <property type="evidence" value="ECO:0007669"/>
    <property type="project" value="InterPro"/>
</dbReference>
<evidence type="ECO:0000256" key="4">
    <source>
        <dbReference type="ARBA" id="ARBA00022989"/>
    </source>
</evidence>
<feature type="transmembrane region" description="Helical" evidence="6">
    <location>
        <begin position="75"/>
        <end position="96"/>
    </location>
</feature>
<evidence type="ECO:0000256" key="2">
    <source>
        <dbReference type="ARBA" id="ARBA00009399"/>
    </source>
</evidence>
<keyword evidence="4 6" id="KW-1133">Transmembrane helix</keyword>
<dbReference type="InterPro" id="IPR051401">
    <property type="entry name" value="GtrA_CellWall_Glycosyl"/>
</dbReference>